<gene>
    <name evidence="1" type="ORF">LSAT_V11C800405900</name>
</gene>
<name>A0A9R1UNL4_LACSA</name>
<evidence type="ECO:0008006" key="3">
    <source>
        <dbReference type="Google" id="ProtNLM"/>
    </source>
</evidence>
<dbReference type="EMBL" id="NBSK02000008">
    <property type="protein sequence ID" value="KAJ0190454.1"/>
    <property type="molecule type" value="Genomic_DNA"/>
</dbReference>
<organism evidence="1 2">
    <name type="scientific">Lactuca sativa</name>
    <name type="common">Garden lettuce</name>
    <dbReference type="NCBI Taxonomy" id="4236"/>
    <lineage>
        <taxon>Eukaryota</taxon>
        <taxon>Viridiplantae</taxon>
        <taxon>Streptophyta</taxon>
        <taxon>Embryophyta</taxon>
        <taxon>Tracheophyta</taxon>
        <taxon>Spermatophyta</taxon>
        <taxon>Magnoliopsida</taxon>
        <taxon>eudicotyledons</taxon>
        <taxon>Gunneridae</taxon>
        <taxon>Pentapetalae</taxon>
        <taxon>asterids</taxon>
        <taxon>campanulids</taxon>
        <taxon>Asterales</taxon>
        <taxon>Asteraceae</taxon>
        <taxon>Cichorioideae</taxon>
        <taxon>Cichorieae</taxon>
        <taxon>Lactucinae</taxon>
        <taxon>Lactuca</taxon>
    </lineage>
</organism>
<protein>
    <recommendedName>
        <fullName evidence="3">Reverse transcriptase domain-containing protein</fullName>
    </recommendedName>
</protein>
<dbReference type="AlphaFoldDB" id="A0A9R1UNL4"/>
<reference evidence="1 2" key="1">
    <citation type="journal article" date="2017" name="Nat. Commun.">
        <title>Genome assembly with in vitro proximity ligation data and whole-genome triplication in lettuce.</title>
        <authorList>
            <person name="Reyes-Chin-Wo S."/>
            <person name="Wang Z."/>
            <person name="Yang X."/>
            <person name="Kozik A."/>
            <person name="Arikit S."/>
            <person name="Song C."/>
            <person name="Xia L."/>
            <person name="Froenicke L."/>
            <person name="Lavelle D.O."/>
            <person name="Truco M.J."/>
            <person name="Xia R."/>
            <person name="Zhu S."/>
            <person name="Xu C."/>
            <person name="Xu H."/>
            <person name="Xu X."/>
            <person name="Cox K."/>
            <person name="Korf I."/>
            <person name="Meyers B.C."/>
            <person name="Michelmore R.W."/>
        </authorList>
    </citation>
    <scope>NUCLEOTIDE SEQUENCE [LARGE SCALE GENOMIC DNA]</scope>
    <source>
        <strain evidence="2">cv. Salinas</strain>
        <tissue evidence="1">Seedlings</tissue>
    </source>
</reference>
<accession>A0A9R1UNL4</accession>
<evidence type="ECO:0000313" key="1">
    <source>
        <dbReference type="EMBL" id="KAJ0190454.1"/>
    </source>
</evidence>
<dbReference type="PANTHER" id="PTHR33116:SF78">
    <property type="entry name" value="OS12G0587133 PROTEIN"/>
    <property type="match status" value="1"/>
</dbReference>
<sequence>MGVRQDDPISSAQHRNEKACNQNLYQGIFLPNEDACLSHLMYADDVIFIGELSEMNFVNLNRILRCFYLSSGLKVNLHKSKVYGVGVENIEINRLASILCCEPANFSFSYIGLPNGANMNLSKNWKPIIDKFNSKLSKWKANNLSFGGRLMLVKSILGSLPLYYFSLFKAPMKVAWKTLVKPKKYGGLGIRCLRSLNLALLAKWKWRLKIEMNTSLPGTWLIISKIDKDLDNWSINLEGLIERNLGSGDKTHFWKDIWCDGIALKDAFLNLYRIEARKNCLIKERIPQCESSSLNWDWLRNPRRGRESDSLMELCNKIKNVPLSNEPDSWI</sequence>
<keyword evidence="2" id="KW-1185">Reference proteome</keyword>
<comment type="caution">
    <text evidence="1">The sequence shown here is derived from an EMBL/GenBank/DDBJ whole genome shotgun (WGS) entry which is preliminary data.</text>
</comment>
<dbReference type="PANTHER" id="PTHR33116">
    <property type="entry name" value="REVERSE TRANSCRIPTASE ZINC-BINDING DOMAIN-CONTAINING PROTEIN-RELATED-RELATED"/>
    <property type="match status" value="1"/>
</dbReference>
<dbReference type="Proteomes" id="UP000235145">
    <property type="component" value="Unassembled WGS sequence"/>
</dbReference>
<proteinExistence type="predicted"/>
<evidence type="ECO:0000313" key="2">
    <source>
        <dbReference type="Proteomes" id="UP000235145"/>
    </source>
</evidence>